<sequence>MFCNTESDFLRQSSTSTIPTRPQSSLSTGSGSNDSGFFASFYGSNSIELPSAAKVGPKVDSYKTVMCQAWLENKTCSFGENCRFAHGESELKPIKSTQRFNNKYRTKLCDRYTNGGICPYGDRCLFIHPNANGSAYFSHEKIQEITSKGSIPKLDSSSLNSSTGYQSLLPTMTEKQHEMLFKNISRVPPTSWPLERQNVDPFSKLNLAGFDYNMLCEGTPNLFAQTLGTEKSSVDGLSPAEMSLLNASSYAWRNLMYSTLKSNEVESPALKTPKFGQTPSYFSSKDLNAEEPSLDHGHVSNDHYERQMAMFLGL</sequence>
<name>A0AC35TRX2_9BILA</name>
<reference evidence="2" key="1">
    <citation type="submission" date="2016-11" db="UniProtKB">
        <authorList>
            <consortium name="WormBaseParasite"/>
        </authorList>
    </citation>
    <scope>IDENTIFICATION</scope>
    <source>
        <strain evidence="2">KR3021</strain>
    </source>
</reference>
<dbReference type="WBParaSite" id="RSKR_0000345500.1">
    <property type="protein sequence ID" value="RSKR_0000345500.1"/>
    <property type="gene ID" value="RSKR_0000345500"/>
</dbReference>
<protein>
    <submittedName>
        <fullName evidence="2">C3H1-type domain-containing protein</fullName>
    </submittedName>
</protein>
<organism evidence="1 2">
    <name type="scientific">Rhabditophanes sp. KR3021</name>
    <dbReference type="NCBI Taxonomy" id="114890"/>
    <lineage>
        <taxon>Eukaryota</taxon>
        <taxon>Metazoa</taxon>
        <taxon>Ecdysozoa</taxon>
        <taxon>Nematoda</taxon>
        <taxon>Chromadorea</taxon>
        <taxon>Rhabditida</taxon>
        <taxon>Tylenchina</taxon>
        <taxon>Panagrolaimomorpha</taxon>
        <taxon>Strongyloidoidea</taxon>
        <taxon>Alloionematidae</taxon>
        <taxon>Rhabditophanes</taxon>
    </lineage>
</organism>
<proteinExistence type="predicted"/>
<dbReference type="Proteomes" id="UP000095286">
    <property type="component" value="Unplaced"/>
</dbReference>
<evidence type="ECO:0000313" key="2">
    <source>
        <dbReference type="WBParaSite" id="RSKR_0000345500.1"/>
    </source>
</evidence>
<accession>A0AC35TRX2</accession>
<evidence type="ECO:0000313" key="1">
    <source>
        <dbReference type="Proteomes" id="UP000095286"/>
    </source>
</evidence>